<evidence type="ECO:0000313" key="2">
    <source>
        <dbReference type="Proteomes" id="UP000598032"/>
    </source>
</evidence>
<organism evidence="1 2">
    <name type="scientific">Paraburkholderia metrosideri</name>
    <dbReference type="NCBI Taxonomy" id="580937"/>
    <lineage>
        <taxon>Bacteria</taxon>
        <taxon>Pseudomonadati</taxon>
        <taxon>Pseudomonadota</taxon>
        <taxon>Betaproteobacteria</taxon>
        <taxon>Burkholderiales</taxon>
        <taxon>Burkholderiaceae</taxon>
        <taxon>Paraburkholderia</taxon>
    </lineage>
</organism>
<name>A0ABM8NDC6_9BURK</name>
<sequence>MLEISEKEWATLRVADNTNYVASVRADIVREYPVLADDATLSDRLNTAYAKARELGFVHAGPIHDFLELEANAPGFYDKPAVSALLHQKNVSAEGAFEMMLNVMRWQRRQTGGKN</sequence>
<dbReference type="Proteomes" id="UP000598032">
    <property type="component" value="Unassembled WGS sequence"/>
</dbReference>
<gene>
    <name evidence="1" type="ORF">LMG28140_01078</name>
</gene>
<accession>A0ABM8NDC6</accession>
<comment type="caution">
    <text evidence="1">The sequence shown here is derived from an EMBL/GenBank/DDBJ whole genome shotgun (WGS) entry which is preliminary data.</text>
</comment>
<keyword evidence="2" id="KW-1185">Reference proteome</keyword>
<evidence type="ECO:0000313" key="1">
    <source>
        <dbReference type="EMBL" id="CAD6518344.1"/>
    </source>
</evidence>
<dbReference type="EMBL" id="CAJHCP010000002">
    <property type="protein sequence ID" value="CAD6518344.1"/>
    <property type="molecule type" value="Genomic_DNA"/>
</dbReference>
<protein>
    <submittedName>
        <fullName evidence="1">Uncharacterized protein</fullName>
    </submittedName>
</protein>
<reference evidence="1 2" key="1">
    <citation type="submission" date="2020-10" db="EMBL/GenBank/DDBJ databases">
        <authorList>
            <person name="Peeters C."/>
        </authorList>
    </citation>
    <scope>NUCLEOTIDE SEQUENCE [LARGE SCALE GENOMIC DNA]</scope>
    <source>
        <strain evidence="1 2">LMG 28140</strain>
    </source>
</reference>
<proteinExistence type="predicted"/>
<dbReference type="RefSeq" id="WP_201641243.1">
    <property type="nucleotide sequence ID" value="NZ_CAJHCP010000002.1"/>
</dbReference>